<dbReference type="GO" id="GO:0016020">
    <property type="term" value="C:membrane"/>
    <property type="evidence" value="ECO:0007669"/>
    <property type="project" value="UniProtKB-SubCell"/>
</dbReference>
<dbReference type="PROSITE" id="PS51182">
    <property type="entry name" value="C2_TENSIN"/>
    <property type="match status" value="1"/>
</dbReference>
<dbReference type="PANTHER" id="PTHR12305:SF60">
    <property type="entry name" value="PHOSPHATIDYLINOSITOL 3,4,5-TRISPHOSPHATE 3-PHOSPHATASE TPTE2-RELATED"/>
    <property type="match status" value="1"/>
</dbReference>
<feature type="transmembrane region" description="Helical" evidence="7">
    <location>
        <begin position="93"/>
        <end position="115"/>
    </location>
</feature>
<organism evidence="11 12">
    <name type="scientific">Sinanodonta woodiana</name>
    <name type="common">Chinese pond mussel</name>
    <name type="synonym">Anodonta woodiana</name>
    <dbReference type="NCBI Taxonomy" id="1069815"/>
    <lineage>
        <taxon>Eukaryota</taxon>
        <taxon>Metazoa</taxon>
        <taxon>Spiralia</taxon>
        <taxon>Lophotrochozoa</taxon>
        <taxon>Mollusca</taxon>
        <taxon>Bivalvia</taxon>
        <taxon>Autobranchia</taxon>
        <taxon>Heteroconchia</taxon>
        <taxon>Palaeoheterodonta</taxon>
        <taxon>Unionida</taxon>
        <taxon>Unionoidea</taxon>
        <taxon>Unionidae</taxon>
        <taxon>Unioninae</taxon>
        <taxon>Sinanodonta</taxon>
    </lineage>
</organism>
<dbReference type="InterPro" id="IPR029021">
    <property type="entry name" value="Prot-tyrosine_phosphatase-like"/>
</dbReference>
<dbReference type="InterPro" id="IPR029023">
    <property type="entry name" value="Tensin_phosphatase"/>
</dbReference>
<keyword evidence="3" id="KW-0378">Hydrolase</keyword>
<dbReference type="CDD" id="cd14510">
    <property type="entry name" value="PTP_VSP_TPTE"/>
    <property type="match status" value="1"/>
</dbReference>
<dbReference type="InterPro" id="IPR016130">
    <property type="entry name" value="Tyr_Pase_AS"/>
</dbReference>
<evidence type="ECO:0000256" key="4">
    <source>
        <dbReference type="ARBA" id="ARBA00022989"/>
    </source>
</evidence>
<comment type="subcellular location">
    <subcellularLocation>
        <location evidence="1">Membrane</location>
        <topology evidence="1">Multi-pass membrane protein</topology>
    </subcellularLocation>
</comment>
<reference evidence="11 12" key="1">
    <citation type="submission" date="2024-11" db="EMBL/GenBank/DDBJ databases">
        <title>Chromosome-level genome assembly of the freshwater bivalve Anodonta woodiana.</title>
        <authorList>
            <person name="Chen X."/>
        </authorList>
    </citation>
    <scope>NUCLEOTIDE SEQUENCE [LARGE SCALE GENOMIC DNA]</scope>
    <source>
        <strain evidence="11">MN2024</strain>
        <tissue evidence="11">Gills</tissue>
    </source>
</reference>
<name>A0ABD3X0E3_SINWO</name>
<feature type="transmembrane region" description="Helical" evidence="7">
    <location>
        <begin position="127"/>
        <end position="146"/>
    </location>
</feature>
<keyword evidence="12" id="KW-1185">Reference proteome</keyword>
<dbReference type="InterPro" id="IPR027359">
    <property type="entry name" value="Volt_channel_dom_sf"/>
</dbReference>
<feature type="domain" description="C2 tensin-type" evidence="10">
    <location>
        <begin position="415"/>
        <end position="552"/>
    </location>
</feature>
<dbReference type="PANTHER" id="PTHR12305">
    <property type="entry name" value="PHOSPHATASE WITH HOMOLOGY TO TENSIN"/>
    <property type="match status" value="1"/>
</dbReference>
<dbReference type="SUPFAM" id="SSF52799">
    <property type="entry name" value="(Phosphotyrosine protein) phosphatases II"/>
    <property type="match status" value="1"/>
</dbReference>
<dbReference type="Gene3D" id="1.20.120.350">
    <property type="entry name" value="Voltage-gated potassium channels. Chain C"/>
    <property type="match status" value="1"/>
</dbReference>
<feature type="region of interest" description="Disordered" evidence="6">
    <location>
        <begin position="1"/>
        <end position="34"/>
    </location>
</feature>
<dbReference type="PROSITE" id="PS00383">
    <property type="entry name" value="TYR_PHOSPHATASE_1"/>
    <property type="match status" value="1"/>
</dbReference>
<dbReference type="EMBL" id="JBJQND010000004">
    <property type="protein sequence ID" value="KAL3878497.1"/>
    <property type="molecule type" value="Genomic_DNA"/>
</dbReference>
<evidence type="ECO:0000313" key="11">
    <source>
        <dbReference type="EMBL" id="KAL3878497.1"/>
    </source>
</evidence>
<dbReference type="InterPro" id="IPR035892">
    <property type="entry name" value="C2_domain_sf"/>
</dbReference>
<evidence type="ECO:0000256" key="2">
    <source>
        <dbReference type="ARBA" id="ARBA00022692"/>
    </source>
</evidence>
<comment type="caution">
    <text evidence="11">The sequence shown here is derived from an EMBL/GenBank/DDBJ whole genome shotgun (WGS) entry which is preliminary data.</text>
</comment>
<dbReference type="PROSITE" id="PS51181">
    <property type="entry name" value="PPASE_TENSIN"/>
    <property type="match status" value="1"/>
</dbReference>
<dbReference type="SMART" id="SM01326">
    <property type="entry name" value="PTEN_C2"/>
    <property type="match status" value="1"/>
</dbReference>
<dbReference type="InterPro" id="IPR000387">
    <property type="entry name" value="Tyr_Pase_dom"/>
</dbReference>
<evidence type="ECO:0000259" key="10">
    <source>
        <dbReference type="PROSITE" id="PS51182"/>
    </source>
</evidence>
<evidence type="ECO:0000256" key="1">
    <source>
        <dbReference type="ARBA" id="ARBA00004141"/>
    </source>
</evidence>
<keyword evidence="2 7" id="KW-0812">Transmembrane</keyword>
<evidence type="ECO:0000256" key="7">
    <source>
        <dbReference type="SAM" id="Phobius"/>
    </source>
</evidence>
<accession>A0ABD3X0E3</accession>
<evidence type="ECO:0000256" key="6">
    <source>
        <dbReference type="SAM" id="MobiDB-lite"/>
    </source>
</evidence>
<evidence type="ECO:0000313" key="12">
    <source>
        <dbReference type="Proteomes" id="UP001634394"/>
    </source>
</evidence>
<keyword evidence="4 7" id="KW-1133">Transmembrane helix</keyword>
<dbReference type="Proteomes" id="UP001634394">
    <property type="component" value="Unassembled WGS sequence"/>
</dbReference>
<dbReference type="PROSITE" id="PS50056">
    <property type="entry name" value="TYR_PHOSPHATASE_2"/>
    <property type="match status" value="1"/>
</dbReference>
<dbReference type="InterPro" id="IPR051281">
    <property type="entry name" value="Dual-spec_lipid-protein_phosph"/>
</dbReference>
<gene>
    <name evidence="11" type="ORF">ACJMK2_030841</name>
</gene>
<proteinExistence type="predicted"/>
<evidence type="ECO:0000259" key="8">
    <source>
        <dbReference type="PROSITE" id="PS50056"/>
    </source>
</evidence>
<protein>
    <recommendedName>
        <fullName evidence="13">Phosphatidylinositol-3,4,5-trisphosphate 3-phosphatase</fullName>
    </recommendedName>
</protein>
<dbReference type="AlphaFoldDB" id="A0ABD3X0E3"/>
<dbReference type="InterPro" id="IPR014020">
    <property type="entry name" value="Tensin_C2-dom"/>
</dbReference>
<feature type="domain" description="Tyrosine specific protein phosphatases" evidence="8">
    <location>
        <begin position="317"/>
        <end position="380"/>
    </location>
</feature>
<dbReference type="Gene3D" id="3.90.190.10">
    <property type="entry name" value="Protein tyrosine phosphatase superfamily"/>
    <property type="match status" value="1"/>
</dbReference>
<dbReference type="FunFam" id="2.60.40.1110:FF:000004">
    <property type="entry name" value="Voltage-sensor containing phosphatase"/>
    <property type="match status" value="1"/>
</dbReference>
<keyword evidence="5 7" id="KW-0472">Membrane</keyword>
<dbReference type="GO" id="GO:0016791">
    <property type="term" value="F:phosphatase activity"/>
    <property type="evidence" value="ECO:0007669"/>
    <property type="project" value="UniProtKB-ARBA"/>
</dbReference>
<dbReference type="SUPFAM" id="SSF49562">
    <property type="entry name" value="C2 domain (Calcium/lipid-binding domain, CaLB)"/>
    <property type="match status" value="1"/>
</dbReference>
<dbReference type="Gene3D" id="2.60.40.1110">
    <property type="match status" value="1"/>
</dbReference>
<evidence type="ECO:0000256" key="5">
    <source>
        <dbReference type="ARBA" id="ARBA00023136"/>
    </source>
</evidence>
<feature type="domain" description="Phosphatase tensin-type" evidence="9">
    <location>
        <begin position="232"/>
        <end position="408"/>
    </location>
</feature>
<sequence>MPSYERFDEVTGESDLSTVDLDAGGDNQNGSDGKIVDTHIKMQKAEEKEPTIQIYGSEKKDSVDYIDDPSQVPLPESQVGSLRMRIREIMEHIAFRIMTMLLITVDFTVVVIDLSINACGSTNPLEIISHIIICYFMLEVATRLFYLGRQFFDSLYEIIDGSVILVSFILDMVFTIMDANTDCSSNKVDYAKLVTFGRVVRIIRIVRIIYILVQQRRHITSATRRVVSMNKRRFQKDGFDLDLCYITERVIAMSFPSSGIMAVYRNPIREVARFFNTKHPRHYRIYNLCSEMEYDEKLFNNQVERVFIDDHNVPTLRDMIKFCESARAWMGADKRNVMAIHCKGGKGRTGTIICTWLVDCGLFAEAEESLLYFGDRRTDLSVGKQFQGVETPSQSRYVGYFEKVKKEYNGELPPRRELKISAIKIQGIKGVGNGDGSDLQMEVRVDGLPIFECNLGTGVNCQVSHGDDGDSVIITLKSCPVLVEDIKVRFISSAKNIPKVYDHCAFFFWFHTSFIENNRLLLQRDQIDNPHKKMTWKVFRESFSVDITFEEVQN</sequence>
<evidence type="ECO:0000259" key="9">
    <source>
        <dbReference type="PROSITE" id="PS51181"/>
    </source>
</evidence>
<dbReference type="Pfam" id="PF22785">
    <property type="entry name" value="Tc-R-P"/>
    <property type="match status" value="1"/>
</dbReference>
<dbReference type="Pfam" id="PF10409">
    <property type="entry name" value="PTEN_C2"/>
    <property type="match status" value="1"/>
</dbReference>
<evidence type="ECO:0008006" key="13">
    <source>
        <dbReference type="Google" id="ProtNLM"/>
    </source>
</evidence>
<feature type="transmembrane region" description="Helical" evidence="7">
    <location>
        <begin position="158"/>
        <end position="177"/>
    </location>
</feature>
<evidence type="ECO:0000256" key="3">
    <source>
        <dbReference type="ARBA" id="ARBA00022801"/>
    </source>
</evidence>
<dbReference type="InterPro" id="IPR045102">
    <property type="entry name" value="PTP_VSP_TPTE"/>
</dbReference>